<dbReference type="GO" id="GO:0005886">
    <property type="term" value="C:plasma membrane"/>
    <property type="evidence" value="ECO:0007669"/>
    <property type="project" value="TreeGrafter"/>
</dbReference>
<sequence>MNNKVKNAKKQTGTSIRVLILVPVIILGIVGVFSNILAMKNIRSVNAKATQITDEYMESMISLNAIQEEMQSIHQNALSHIIATDFDTMINLVNTIKSQETDLEQKLDDFGGVVDADDKDSYDDLMTNYENFKVAITNVVAYSANTKTADAYACANGDLANYSAAMISDLDKITQHTSENSEKTRAHLANVYHSSIVSNVITIVISILAVLSAIVGVVKLVIHPIKRTEKEITGIIKDIEKRQGDLTKRVEIASVGEIGSLGHGINAFMEKLQHIFAVLSSDSEKMDSVVNEVMESVQTSNDSASDLSALTEELSATMEEVSSNASLINNNAEGVKNEVSIIAEKSAELSKFSQEMMQHADNMQSSAKDNMQTTSAKVNEILEILNQAIEESKSVDQVNSLTNDILNISSQTNLLSLNASIEAARAGEAGKGFAVVAGEISQLAESSRQTANRIQEINTVVTNAVHNLAEHAQDLVSYMNDSIVPELESFVDSGTQYRENASYIETTMKQFEQQTDQLKRGAVEIADSINSITNAIEEGVKGVNGVAESTQMLVTDMEKISKRMEENQQISSELQNETAVFTKI</sequence>
<reference evidence="7 8" key="1">
    <citation type="submission" date="2019-08" db="EMBL/GenBank/DDBJ databases">
        <title>In-depth cultivation of the pig gut microbiome towards novel bacterial diversity and tailored functional studies.</title>
        <authorList>
            <person name="Wylensek D."/>
            <person name="Hitch T.C.A."/>
            <person name="Clavel T."/>
        </authorList>
    </citation>
    <scope>NUCLEOTIDE SEQUENCE [LARGE SCALE GENOMIC DNA]</scope>
    <source>
        <strain evidence="7 8">MUC/MUC-530-WT-4D</strain>
    </source>
</reference>
<feature type="transmembrane region" description="Helical" evidence="4">
    <location>
        <begin position="200"/>
        <end position="222"/>
    </location>
</feature>
<dbReference type="Gene3D" id="1.10.287.950">
    <property type="entry name" value="Methyl-accepting chemotaxis protein"/>
    <property type="match status" value="1"/>
</dbReference>
<dbReference type="CDD" id="cd06225">
    <property type="entry name" value="HAMP"/>
    <property type="match status" value="1"/>
</dbReference>
<dbReference type="PROSITE" id="PS50111">
    <property type="entry name" value="CHEMOTAXIS_TRANSDUC_2"/>
    <property type="match status" value="1"/>
</dbReference>
<accession>A0A6L5YQS8</accession>
<dbReference type="InterPro" id="IPR024478">
    <property type="entry name" value="HlyB_4HB_MCP"/>
</dbReference>
<dbReference type="PANTHER" id="PTHR43531">
    <property type="entry name" value="PROTEIN ICFG"/>
    <property type="match status" value="1"/>
</dbReference>
<name>A0A6L5YQS8_9FIRM</name>
<evidence type="ECO:0000313" key="8">
    <source>
        <dbReference type="Proteomes" id="UP000474024"/>
    </source>
</evidence>
<dbReference type="InterPro" id="IPR051310">
    <property type="entry name" value="MCP_chemotaxis"/>
</dbReference>
<keyword evidence="4" id="KW-0472">Membrane</keyword>
<dbReference type="InterPro" id="IPR004090">
    <property type="entry name" value="Chemotax_Me-accpt_rcpt"/>
</dbReference>
<evidence type="ECO:0000259" key="6">
    <source>
        <dbReference type="PROSITE" id="PS50885"/>
    </source>
</evidence>
<feature type="transmembrane region" description="Helical" evidence="4">
    <location>
        <begin position="16"/>
        <end position="38"/>
    </location>
</feature>
<dbReference type="GO" id="GO:0004888">
    <property type="term" value="F:transmembrane signaling receptor activity"/>
    <property type="evidence" value="ECO:0007669"/>
    <property type="project" value="InterPro"/>
</dbReference>
<evidence type="ECO:0000259" key="5">
    <source>
        <dbReference type="PROSITE" id="PS50111"/>
    </source>
</evidence>
<keyword evidence="4" id="KW-0812">Transmembrane</keyword>
<dbReference type="InterPro" id="IPR004089">
    <property type="entry name" value="MCPsignal_dom"/>
</dbReference>
<dbReference type="Pfam" id="PF12729">
    <property type="entry name" value="4HB_MCP_1"/>
    <property type="match status" value="1"/>
</dbReference>
<dbReference type="Pfam" id="PF00672">
    <property type="entry name" value="HAMP"/>
    <property type="match status" value="1"/>
</dbReference>
<evidence type="ECO:0000256" key="3">
    <source>
        <dbReference type="PROSITE-ProRule" id="PRU00284"/>
    </source>
</evidence>
<keyword evidence="8" id="KW-1185">Reference proteome</keyword>
<comment type="caution">
    <text evidence="7">The sequence shown here is derived from an EMBL/GenBank/DDBJ whole genome shotgun (WGS) entry which is preliminary data.</text>
</comment>
<organism evidence="7 8">
    <name type="scientific">Roseburia porci</name>
    <dbReference type="NCBI Taxonomy" id="2605790"/>
    <lineage>
        <taxon>Bacteria</taxon>
        <taxon>Bacillati</taxon>
        <taxon>Bacillota</taxon>
        <taxon>Clostridia</taxon>
        <taxon>Lachnospirales</taxon>
        <taxon>Lachnospiraceae</taxon>
        <taxon>Roseburia</taxon>
    </lineage>
</organism>
<keyword evidence="4" id="KW-1133">Transmembrane helix</keyword>
<dbReference type="SMART" id="SM00304">
    <property type="entry name" value="HAMP"/>
    <property type="match status" value="1"/>
</dbReference>
<dbReference type="PROSITE" id="PS50885">
    <property type="entry name" value="HAMP"/>
    <property type="match status" value="1"/>
</dbReference>
<dbReference type="GO" id="GO:0007165">
    <property type="term" value="P:signal transduction"/>
    <property type="evidence" value="ECO:0007669"/>
    <property type="project" value="UniProtKB-KW"/>
</dbReference>
<evidence type="ECO:0000256" key="1">
    <source>
        <dbReference type="ARBA" id="ARBA00022500"/>
    </source>
</evidence>
<dbReference type="SMART" id="SM00283">
    <property type="entry name" value="MA"/>
    <property type="match status" value="1"/>
</dbReference>
<dbReference type="RefSeq" id="WP_154429268.1">
    <property type="nucleotide sequence ID" value="NZ_VUNI01000005.1"/>
</dbReference>
<dbReference type="GO" id="GO:0006935">
    <property type="term" value="P:chemotaxis"/>
    <property type="evidence" value="ECO:0007669"/>
    <property type="project" value="UniProtKB-KW"/>
</dbReference>
<dbReference type="PRINTS" id="PR00260">
    <property type="entry name" value="CHEMTRNSDUCR"/>
</dbReference>
<keyword evidence="3" id="KW-0807">Transducer</keyword>
<protein>
    <submittedName>
        <fullName evidence="7">Methyl-accepting chemotaxis protein</fullName>
    </submittedName>
</protein>
<dbReference type="Pfam" id="PF00015">
    <property type="entry name" value="MCPsignal"/>
    <property type="match status" value="1"/>
</dbReference>
<proteinExistence type="inferred from homology"/>
<evidence type="ECO:0000256" key="4">
    <source>
        <dbReference type="SAM" id="Phobius"/>
    </source>
</evidence>
<evidence type="ECO:0000256" key="2">
    <source>
        <dbReference type="ARBA" id="ARBA00029447"/>
    </source>
</evidence>
<keyword evidence="1" id="KW-0145">Chemotaxis</keyword>
<evidence type="ECO:0000313" key="7">
    <source>
        <dbReference type="EMBL" id="MST74299.1"/>
    </source>
</evidence>
<dbReference type="PANTHER" id="PTHR43531:SF11">
    <property type="entry name" value="METHYL-ACCEPTING CHEMOTAXIS PROTEIN 3"/>
    <property type="match status" value="1"/>
</dbReference>
<dbReference type="Proteomes" id="UP000474024">
    <property type="component" value="Unassembled WGS sequence"/>
</dbReference>
<dbReference type="InterPro" id="IPR003660">
    <property type="entry name" value="HAMP_dom"/>
</dbReference>
<dbReference type="EMBL" id="VUNI01000005">
    <property type="protein sequence ID" value="MST74299.1"/>
    <property type="molecule type" value="Genomic_DNA"/>
</dbReference>
<dbReference type="AlphaFoldDB" id="A0A6L5YQS8"/>
<feature type="domain" description="Methyl-accepting transducer" evidence="5">
    <location>
        <begin position="282"/>
        <end position="533"/>
    </location>
</feature>
<gene>
    <name evidence="7" type="ORF">FYJ75_04520</name>
</gene>
<dbReference type="SUPFAM" id="SSF58104">
    <property type="entry name" value="Methyl-accepting chemotaxis protein (MCP) signaling domain"/>
    <property type="match status" value="1"/>
</dbReference>
<feature type="domain" description="HAMP" evidence="6">
    <location>
        <begin position="219"/>
        <end position="277"/>
    </location>
</feature>
<comment type="similarity">
    <text evidence="2">Belongs to the methyl-accepting chemotaxis (MCP) protein family.</text>
</comment>